<reference evidence="2 3" key="1">
    <citation type="submission" date="2023-11" db="EMBL/GenBank/DDBJ databases">
        <title>Analysis of the Genomes of Mucilaginibacter gossypii cycad 4 and M. sabulilitoris SNA2: microbes with the potential for plant growth promotion.</title>
        <authorList>
            <person name="Hirsch A.M."/>
            <person name="Humm E."/>
            <person name="Rubbi M."/>
            <person name="Del Vecchio G."/>
            <person name="Ha S.M."/>
            <person name="Pellegrini M."/>
            <person name="Gunsalus R.P."/>
        </authorList>
    </citation>
    <scope>NUCLEOTIDE SEQUENCE [LARGE SCALE GENOMIC DNA]</scope>
    <source>
        <strain evidence="2 3">SNA2</strain>
    </source>
</reference>
<proteinExistence type="predicted"/>
<protein>
    <recommendedName>
        <fullName evidence="4">DUF4359 domain-containing protein</fullName>
    </recommendedName>
</protein>
<accession>A0ABZ0TNH9</accession>
<evidence type="ECO:0000256" key="1">
    <source>
        <dbReference type="SAM" id="Phobius"/>
    </source>
</evidence>
<evidence type="ECO:0000313" key="3">
    <source>
        <dbReference type="Proteomes" id="UP001324380"/>
    </source>
</evidence>
<keyword evidence="1" id="KW-0812">Transmembrane</keyword>
<evidence type="ECO:0000313" key="2">
    <source>
        <dbReference type="EMBL" id="WPU93663.1"/>
    </source>
</evidence>
<keyword evidence="1" id="KW-0472">Membrane</keyword>
<dbReference type="Proteomes" id="UP001324380">
    <property type="component" value="Chromosome"/>
</dbReference>
<keyword evidence="1" id="KW-1133">Transmembrane helix</keyword>
<name>A0ABZ0TNH9_9SPHI</name>
<dbReference type="EMBL" id="CP139558">
    <property type="protein sequence ID" value="WPU93663.1"/>
    <property type="molecule type" value="Genomic_DNA"/>
</dbReference>
<feature type="transmembrane region" description="Helical" evidence="1">
    <location>
        <begin position="71"/>
        <end position="96"/>
    </location>
</feature>
<organism evidence="2 3">
    <name type="scientific">Mucilaginibacter sabulilitoris</name>
    <dbReference type="NCBI Taxonomy" id="1173583"/>
    <lineage>
        <taxon>Bacteria</taxon>
        <taxon>Pseudomonadati</taxon>
        <taxon>Bacteroidota</taxon>
        <taxon>Sphingobacteriia</taxon>
        <taxon>Sphingobacteriales</taxon>
        <taxon>Sphingobacteriaceae</taxon>
        <taxon>Mucilaginibacter</taxon>
    </lineage>
</organism>
<evidence type="ECO:0008006" key="4">
    <source>
        <dbReference type="Google" id="ProtNLM"/>
    </source>
</evidence>
<dbReference type="RefSeq" id="WP_321562797.1">
    <property type="nucleotide sequence ID" value="NZ_CP139558.1"/>
</dbReference>
<sequence length="211" mass="24977">MFSSNKNNINLNIIAKAPDNPEPSLFLVVFKLGKLVSSIDKIPIQKNFSTIKKFKNIPEKREEMKRPVIEIFFALIAICIFCCVQTTQAQVGLFVAKDERIAKFQKEILQYLVKEKQFRDSTSDEITFERYQDRMIVRRRLEIYTDSSVNDILLIKFQANVDHCDKFWGVLTQKRSYLFYDFEDLQFQLLNKELNINNVRLIKEYCETNNH</sequence>
<gene>
    <name evidence="2" type="ORF">SNE25_30560</name>
</gene>
<keyword evidence="3" id="KW-1185">Reference proteome</keyword>